<dbReference type="EMBL" id="SZON01000272">
    <property type="protein sequence ID" value="TKI97022.1"/>
    <property type="molecule type" value="Genomic_DNA"/>
</dbReference>
<dbReference type="InterPro" id="IPR007863">
    <property type="entry name" value="Peptidase_M16_C"/>
</dbReference>
<dbReference type="Proteomes" id="UP000305222">
    <property type="component" value="Unassembled WGS sequence"/>
</dbReference>
<evidence type="ECO:0000313" key="4">
    <source>
        <dbReference type="EMBL" id="TKI97022.1"/>
    </source>
</evidence>
<feature type="domain" description="Peptidase M16 C-terminal" evidence="2">
    <location>
        <begin position="182"/>
        <end position="361"/>
    </location>
</feature>
<reference evidence="5 6" key="1">
    <citation type="journal article" date="2019" name="Environ. Microbiol.">
        <title>An active ?-lactamase is a part of an orchestrated cell wall stress resistance network of Bacillus subtilis and related rhizosphere species.</title>
        <authorList>
            <person name="Bucher T."/>
            <person name="Keren-Paz A."/>
            <person name="Hausser J."/>
            <person name="Olender T."/>
            <person name="Cytryn E."/>
            <person name="Kolodkin-Gal I."/>
        </authorList>
    </citation>
    <scope>NUCLEOTIDE SEQUENCE [LARGE SCALE GENOMIC DNA]</scope>
    <source>
        <strain evidence="4 5">I5</strain>
        <strain evidence="3 6">I71</strain>
    </source>
</reference>
<evidence type="ECO:0000313" key="6">
    <source>
        <dbReference type="Proteomes" id="UP000306037"/>
    </source>
</evidence>
<dbReference type="InterPro" id="IPR050361">
    <property type="entry name" value="MPP/UQCRC_Complex"/>
</dbReference>
<dbReference type="GO" id="GO:0046872">
    <property type="term" value="F:metal ion binding"/>
    <property type="evidence" value="ECO:0007669"/>
    <property type="project" value="InterPro"/>
</dbReference>
<protein>
    <submittedName>
        <fullName evidence="4">Insulinase family protein</fullName>
    </submittedName>
</protein>
<evidence type="ECO:0000259" key="2">
    <source>
        <dbReference type="Pfam" id="PF05193"/>
    </source>
</evidence>
<dbReference type="Pfam" id="PF00675">
    <property type="entry name" value="Peptidase_M16"/>
    <property type="match status" value="1"/>
</dbReference>
<accession>A0A4U3B8R5</accession>
<proteinExistence type="predicted"/>
<sequence>MNSIIYKKLGETIYQEKLANGLEVFILPKKEFHKTFATFTTKYGSIDNKFSSLGKECSTQVPDGIAHFLEHKMFESEKGDVFHTFAKQGASVNAFTNFTRTAYTVSATSEINKNLITLLDFVQDPYFTDETVEKERGIIEQEIKMYDDNPNWRARFGILENMYKSHPVKIDIAGTIDSINQITKEDLYSCYNTFYHPNNMLLFIIGPVVPEEVIKLIRENQGRKTFPDPEEIQRIFPNEDAKVNRRSSIMKLPVQIPKVFIGYKEANPMRQGKELLKYELSLNVLLELMFGKGSKAYEKMYDNGYLDESFTFDYTNEKYFGFSVIGGGSQEPEEIIKIVNETIFEFKKESIKKEDAQRVIKKEIGNFLSAINSPQFIANQFTRYRFNDMDLFDVLPMLENLTEKDLEEVLHLHFSDESRTTLIVKGE</sequence>
<dbReference type="RefSeq" id="WP_137053955.1">
    <property type="nucleotide sequence ID" value="NZ_JBQKKF010000019.1"/>
</dbReference>
<evidence type="ECO:0000259" key="1">
    <source>
        <dbReference type="Pfam" id="PF00675"/>
    </source>
</evidence>
<dbReference type="PANTHER" id="PTHR11851">
    <property type="entry name" value="METALLOPROTEASE"/>
    <property type="match status" value="1"/>
</dbReference>
<dbReference type="AlphaFoldDB" id="A0A4U3B8R5"/>
<dbReference type="Gene3D" id="3.30.830.10">
    <property type="entry name" value="Metalloenzyme, LuxS/M16 peptidase-like"/>
    <property type="match status" value="2"/>
</dbReference>
<dbReference type="InterPro" id="IPR011249">
    <property type="entry name" value="Metalloenz_LuxS/M16"/>
</dbReference>
<dbReference type="Pfam" id="PF05193">
    <property type="entry name" value="Peptidase_M16_C"/>
    <property type="match status" value="1"/>
</dbReference>
<dbReference type="InterPro" id="IPR011765">
    <property type="entry name" value="Pept_M16_N"/>
</dbReference>
<dbReference type="SUPFAM" id="SSF63411">
    <property type="entry name" value="LuxS/MPP-like metallohydrolase"/>
    <property type="match status" value="2"/>
</dbReference>
<evidence type="ECO:0000313" key="3">
    <source>
        <dbReference type="EMBL" id="TKH08308.1"/>
    </source>
</evidence>
<dbReference type="Proteomes" id="UP000306037">
    <property type="component" value="Unassembled WGS sequence"/>
</dbReference>
<dbReference type="EMBL" id="SZOM01000477">
    <property type="protein sequence ID" value="TKH08308.1"/>
    <property type="molecule type" value="Genomic_DNA"/>
</dbReference>
<feature type="domain" description="Peptidase M16 N-terminal" evidence="1">
    <location>
        <begin position="63"/>
        <end position="175"/>
    </location>
</feature>
<name>A0A4U3B8R5_9BACI</name>
<evidence type="ECO:0000313" key="5">
    <source>
        <dbReference type="Proteomes" id="UP000305222"/>
    </source>
</evidence>
<comment type="caution">
    <text evidence="4">The sequence shown here is derived from an EMBL/GenBank/DDBJ whole genome shotgun (WGS) entry which is preliminary data.</text>
</comment>
<dbReference type="PANTHER" id="PTHR11851:SF134">
    <property type="entry name" value="ZINC-DEPENDENT PROTEASE"/>
    <property type="match status" value="1"/>
</dbReference>
<dbReference type="NCBIfam" id="NF047421">
    <property type="entry name" value="YfmH_fam"/>
    <property type="match status" value="1"/>
</dbReference>
<organism evidence="4 5">
    <name type="scientific">Bacillus wiedmannii</name>
    <dbReference type="NCBI Taxonomy" id="1890302"/>
    <lineage>
        <taxon>Bacteria</taxon>
        <taxon>Bacillati</taxon>
        <taxon>Bacillota</taxon>
        <taxon>Bacilli</taxon>
        <taxon>Bacillales</taxon>
        <taxon>Bacillaceae</taxon>
        <taxon>Bacillus</taxon>
        <taxon>Bacillus cereus group</taxon>
    </lineage>
</organism>
<gene>
    <name evidence="3" type="ORF">FC694_29555</name>
    <name evidence="4" type="ORF">FC699_08805</name>
</gene>